<evidence type="ECO:0000259" key="1">
    <source>
        <dbReference type="Pfam" id="PF00485"/>
    </source>
</evidence>
<organism evidence="2 3">
    <name type="scientific">Ceratobasidium theobromae</name>
    <dbReference type="NCBI Taxonomy" id="1582974"/>
    <lineage>
        <taxon>Eukaryota</taxon>
        <taxon>Fungi</taxon>
        <taxon>Dikarya</taxon>
        <taxon>Basidiomycota</taxon>
        <taxon>Agaricomycotina</taxon>
        <taxon>Agaricomycetes</taxon>
        <taxon>Cantharellales</taxon>
        <taxon>Ceratobasidiaceae</taxon>
        <taxon>Ceratobasidium</taxon>
    </lineage>
</organism>
<dbReference type="Proteomes" id="UP000383932">
    <property type="component" value="Unassembled WGS sequence"/>
</dbReference>
<dbReference type="InterPro" id="IPR027417">
    <property type="entry name" value="P-loop_NTPase"/>
</dbReference>
<dbReference type="InterPro" id="IPR006083">
    <property type="entry name" value="PRK/URK"/>
</dbReference>
<accession>A0A5N5QIA4</accession>
<dbReference type="EMBL" id="SSOP01000103">
    <property type="protein sequence ID" value="KAB5591472.1"/>
    <property type="molecule type" value="Genomic_DNA"/>
</dbReference>
<dbReference type="PANTHER" id="PTHR10285">
    <property type="entry name" value="URIDINE KINASE"/>
    <property type="match status" value="1"/>
</dbReference>
<protein>
    <submittedName>
        <fullName evidence="2">P-loop nucleoside triphosphate hydrolase</fullName>
    </submittedName>
</protein>
<comment type="caution">
    <text evidence="2">The sequence shown here is derived from an EMBL/GenBank/DDBJ whole genome shotgun (WGS) entry which is preliminary data.</text>
</comment>
<dbReference type="GO" id="GO:0016301">
    <property type="term" value="F:kinase activity"/>
    <property type="evidence" value="ECO:0007669"/>
    <property type="project" value="InterPro"/>
</dbReference>
<name>A0A5N5QIA4_9AGAM</name>
<dbReference type="SUPFAM" id="SSF52540">
    <property type="entry name" value="P-loop containing nucleoside triphosphate hydrolases"/>
    <property type="match status" value="1"/>
</dbReference>
<keyword evidence="2" id="KW-0378">Hydrolase</keyword>
<dbReference type="Pfam" id="PF00485">
    <property type="entry name" value="PRK"/>
    <property type="match status" value="1"/>
</dbReference>
<sequence>MDETAASLATYLLERLQSLPSERRLLVGVCGIPASGKTTLTLNIVKKLNLSEDGIAVCVGLDGWHFSREELNKFENVKEAYDRRGAAFTFDAASYVHFVTKLRQSPYSNVTPPPQTSFLYAPTFDHALKDPVPNGLTILPSHRIVLIEGLYAFTNTPEWRPASETLDERWLVEVDISEATRRLVQRHVTTGVTGDLDEAKWRAENNDTPSKPCIAPTGDVKRSFRWLMATK</sequence>
<reference evidence="2 3" key="1">
    <citation type="journal article" date="2019" name="Fungal Biol. Biotechnol.">
        <title>Draft genome sequence of fastidious pathogen Ceratobasidium theobromae, which causes vascular-streak dieback in Theobroma cacao.</title>
        <authorList>
            <person name="Ali S.S."/>
            <person name="Asman A."/>
            <person name="Shao J."/>
            <person name="Firmansyah A.P."/>
            <person name="Susilo A.W."/>
            <person name="Rosmana A."/>
            <person name="McMahon P."/>
            <person name="Junaid M."/>
            <person name="Guest D."/>
            <person name="Kheng T.Y."/>
            <person name="Meinhardt L.W."/>
            <person name="Bailey B.A."/>
        </authorList>
    </citation>
    <scope>NUCLEOTIDE SEQUENCE [LARGE SCALE GENOMIC DNA]</scope>
    <source>
        <strain evidence="2 3">CT2</strain>
    </source>
</reference>
<feature type="domain" description="Phosphoribulokinase/uridine kinase" evidence="1">
    <location>
        <begin position="27"/>
        <end position="156"/>
    </location>
</feature>
<dbReference type="OrthoDB" id="6362633at2759"/>
<evidence type="ECO:0000313" key="3">
    <source>
        <dbReference type="Proteomes" id="UP000383932"/>
    </source>
</evidence>
<keyword evidence="3" id="KW-1185">Reference proteome</keyword>
<dbReference type="Gene3D" id="3.40.50.300">
    <property type="entry name" value="P-loop containing nucleotide triphosphate hydrolases"/>
    <property type="match status" value="2"/>
</dbReference>
<gene>
    <name evidence="2" type="ORF">CTheo_5076</name>
</gene>
<dbReference type="GO" id="GO:0016787">
    <property type="term" value="F:hydrolase activity"/>
    <property type="evidence" value="ECO:0007669"/>
    <property type="project" value="UniProtKB-KW"/>
</dbReference>
<evidence type="ECO:0000313" key="2">
    <source>
        <dbReference type="EMBL" id="KAB5591472.1"/>
    </source>
</evidence>
<dbReference type="GO" id="GO:0005524">
    <property type="term" value="F:ATP binding"/>
    <property type="evidence" value="ECO:0007669"/>
    <property type="project" value="InterPro"/>
</dbReference>
<proteinExistence type="predicted"/>
<dbReference type="AlphaFoldDB" id="A0A5N5QIA4"/>